<dbReference type="AlphaFoldDB" id="A0A4S4ABA2"/>
<keyword evidence="1" id="KW-0408">Iron</keyword>
<dbReference type="RefSeq" id="WP_136386738.1">
    <property type="nucleotide sequence ID" value="NZ_SSOD01000021.1"/>
</dbReference>
<dbReference type="EMBL" id="SSOD01000021">
    <property type="protein sequence ID" value="THF56230.1"/>
    <property type="molecule type" value="Genomic_DNA"/>
</dbReference>
<dbReference type="Gene3D" id="2.60.120.620">
    <property type="entry name" value="q2cbj1_9rhob like domain"/>
    <property type="match status" value="1"/>
</dbReference>
<dbReference type="Pfam" id="PF23169">
    <property type="entry name" value="HalD"/>
    <property type="match status" value="1"/>
</dbReference>
<evidence type="ECO:0000313" key="4">
    <source>
        <dbReference type="Proteomes" id="UP000307956"/>
    </source>
</evidence>
<name>A0A4S4ABA2_9RHOO</name>
<dbReference type="PROSITE" id="PS51471">
    <property type="entry name" value="FE2OG_OXY"/>
    <property type="match status" value="1"/>
</dbReference>
<keyword evidence="4" id="KW-1185">Reference proteome</keyword>
<keyword evidence="1" id="KW-0560">Oxidoreductase</keyword>
<dbReference type="Proteomes" id="UP000307956">
    <property type="component" value="Unassembled WGS sequence"/>
</dbReference>
<dbReference type="OrthoDB" id="9798229at2"/>
<evidence type="ECO:0000256" key="1">
    <source>
        <dbReference type="RuleBase" id="RU003682"/>
    </source>
</evidence>
<evidence type="ECO:0000313" key="3">
    <source>
        <dbReference type="EMBL" id="THF56230.1"/>
    </source>
</evidence>
<dbReference type="GO" id="GO:0016491">
    <property type="term" value="F:oxidoreductase activity"/>
    <property type="evidence" value="ECO:0007669"/>
    <property type="project" value="UniProtKB-KW"/>
</dbReference>
<feature type="domain" description="Fe2OG dioxygenase" evidence="2">
    <location>
        <begin position="119"/>
        <end position="239"/>
    </location>
</feature>
<dbReference type="SUPFAM" id="SSF51197">
    <property type="entry name" value="Clavaminate synthase-like"/>
    <property type="match status" value="1"/>
</dbReference>
<proteinExistence type="inferred from homology"/>
<dbReference type="GO" id="GO:0046872">
    <property type="term" value="F:metal ion binding"/>
    <property type="evidence" value="ECO:0007669"/>
    <property type="project" value="UniProtKB-KW"/>
</dbReference>
<gene>
    <name evidence="3" type="ORF">E6O51_19755</name>
</gene>
<reference evidence="3 4" key="1">
    <citation type="submission" date="2019-04" db="EMBL/GenBank/DDBJ databases">
        <title>Azoarcus rhizosphaerae sp. nov. isolated from rhizosphere of Ficus religiosa.</title>
        <authorList>
            <person name="Lin S.-Y."/>
            <person name="Hameed A."/>
            <person name="Hsu Y.-H."/>
            <person name="Young C.-C."/>
        </authorList>
    </citation>
    <scope>NUCLEOTIDE SEQUENCE [LARGE SCALE GENOMIC DNA]</scope>
    <source>
        <strain evidence="3 4">CC-YHH848</strain>
    </source>
</reference>
<sequence length="253" mass="28494">MELNMPILFPRSPAIADHYRDPDVLANLHRQLKAKDFVKLPDFLLPSAYDVVAQNLEYLHSQRIRKEFVMPGFNTERRMSVVGGKRVTDLSLQLIALYGNHDLRRTISTIIGAHIHTVCHEEEFMVVNFLDGEADTHGWHTDDPEYALILITESPGENGGGELEYIPDWHNFCTNNGLDPVSKINTAIELAFSLGLAESSKLAAGDCYLLNASNALHRVTPIIGNGRRKALNMAFDTRRFRHYGETAYLLYAS</sequence>
<organism evidence="3 4">
    <name type="scientific">Pseudothauera rhizosphaerae</name>
    <dbReference type="NCBI Taxonomy" id="2565932"/>
    <lineage>
        <taxon>Bacteria</taxon>
        <taxon>Pseudomonadati</taxon>
        <taxon>Pseudomonadota</taxon>
        <taxon>Betaproteobacteria</taxon>
        <taxon>Rhodocyclales</taxon>
        <taxon>Zoogloeaceae</taxon>
        <taxon>Pseudothauera</taxon>
    </lineage>
</organism>
<evidence type="ECO:0000259" key="2">
    <source>
        <dbReference type="PROSITE" id="PS51471"/>
    </source>
</evidence>
<protein>
    <recommendedName>
        <fullName evidence="2">Fe2OG dioxygenase domain-containing protein</fullName>
    </recommendedName>
</protein>
<comment type="caution">
    <text evidence="3">The sequence shown here is derived from an EMBL/GenBank/DDBJ whole genome shotgun (WGS) entry which is preliminary data.</text>
</comment>
<comment type="similarity">
    <text evidence="1">Belongs to the iron/ascorbate-dependent oxidoreductase family.</text>
</comment>
<accession>A0A4S4ABA2</accession>
<dbReference type="InterPro" id="IPR005123">
    <property type="entry name" value="Oxoglu/Fe-dep_dioxygenase_dom"/>
</dbReference>
<keyword evidence="1" id="KW-0479">Metal-binding</keyword>
<dbReference type="InterPro" id="IPR056470">
    <property type="entry name" value="BesD/HalB-like"/>
</dbReference>